<dbReference type="Gene3D" id="3.40.50.1000">
    <property type="entry name" value="HAD superfamily/HAD-like"/>
    <property type="match status" value="1"/>
</dbReference>
<evidence type="ECO:0000313" key="3">
    <source>
        <dbReference type="Proteomes" id="UP001244341"/>
    </source>
</evidence>
<dbReference type="InterPro" id="IPR006439">
    <property type="entry name" value="HAD-SF_hydro_IA"/>
</dbReference>
<dbReference type="SUPFAM" id="SSF56784">
    <property type="entry name" value="HAD-like"/>
    <property type="match status" value="1"/>
</dbReference>
<dbReference type="SUPFAM" id="SSF53335">
    <property type="entry name" value="S-adenosyl-L-methionine-dependent methyltransferases"/>
    <property type="match status" value="1"/>
</dbReference>
<protein>
    <recommendedName>
        <fullName evidence="4">Methyltransferase domain-containing protein</fullName>
    </recommendedName>
</protein>
<accession>A0ABY8U799</accession>
<dbReference type="PANTHER" id="PTHR43885:SF1">
    <property type="entry name" value="SUPERFAMILY HYDROLASE, PUTATIVE (AFU_ORTHOLOGUE AFUA_4G13290)-RELATED"/>
    <property type="match status" value="1"/>
</dbReference>
<dbReference type="InterPro" id="IPR036412">
    <property type="entry name" value="HAD-like_sf"/>
</dbReference>
<dbReference type="SFLD" id="SFLDG01129">
    <property type="entry name" value="C1.5:_HAD__Beta-PGM__Phosphata"/>
    <property type="match status" value="1"/>
</dbReference>
<dbReference type="EMBL" id="CP126215">
    <property type="protein sequence ID" value="WIA17090.1"/>
    <property type="molecule type" value="Genomic_DNA"/>
</dbReference>
<organism evidence="2 3">
    <name type="scientific">Tetradesmus obliquus</name>
    <name type="common">Green alga</name>
    <name type="synonym">Acutodesmus obliquus</name>
    <dbReference type="NCBI Taxonomy" id="3088"/>
    <lineage>
        <taxon>Eukaryota</taxon>
        <taxon>Viridiplantae</taxon>
        <taxon>Chlorophyta</taxon>
        <taxon>core chlorophytes</taxon>
        <taxon>Chlorophyceae</taxon>
        <taxon>CS clade</taxon>
        <taxon>Sphaeropleales</taxon>
        <taxon>Scenedesmaceae</taxon>
        <taxon>Tetradesmus</taxon>
    </lineage>
</organism>
<name>A0ABY8U799_TETOB</name>
<dbReference type="Proteomes" id="UP001244341">
    <property type="component" value="Chromosome 8b"/>
</dbReference>
<gene>
    <name evidence="2" type="ORF">OEZ85_013989</name>
</gene>
<dbReference type="InterPro" id="IPR029063">
    <property type="entry name" value="SAM-dependent_MTases_sf"/>
</dbReference>
<dbReference type="SFLD" id="SFLDS00003">
    <property type="entry name" value="Haloacid_Dehalogenase"/>
    <property type="match status" value="1"/>
</dbReference>
<evidence type="ECO:0000313" key="2">
    <source>
        <dbReference type="EMBL" id="WIA17090.1"/>
    </source>
</evidence>
<feature type="compositionally biased region" description="Low complexity" evidence="1">
    <location>
        <begin position="206"/>
        <end position="229"/>
    </location>
</feature>
<dbReference type="NCBIfam" id="TIGR01549">
    <property type="entry name" value="HAD-SF-IA-v1"/>
    <property type="match status" value="1"/>
</dbReference>
<dbReference type="Gene3D" id="1.10.260.80">
    <property type="match status" value="1"/>
</dbReference>
<feature type="region of interest" description="Disordered" evidence="1">
    <location>
        <begin position="204"/>
        <end position="229"/>
    </location>
</feature>
<keyword evidence="3" id="KW-1185">Reference proteome</keyword>
<dbReference type="Gene3D" id="3.40.50.150">
    <property type="entry name" value="Vaccinia Virus protein VP39"/>
    <property type="match status" value="1"/>
</dbReference>
<dbReference type="InterPro" id="IPR023214">
    <property type="entry name" value="HAD_sf"/>
</dbReference>
<reference evidence="2 3" key="1">
    <citation type="submission" date="2023-05" db="EMBL/GenBank/DDBJ databases">
        <title>A 100% complete, gapless, phased diploid assembly of the Scenedesmus obliquus UTEX 3031 genome.</title>
        <authorList>
            <person name="Biondi T.C."/>
            <person name="Hanschen E.R."/>
            <person name="Kwon T."/>
            <person name="Eng W."/>
            <person name="Kruse C.P.S."/>
            <person name="Koehler S.I."/>
            <person name="Kunde Y."/>
            <person name="Gleasner C.D."/>
            <person name="You Mak K.T."/>
            <person name="Polle J."/>
            <person name="Hovde B.T."/>
            <person name="Starkenburg S.R."/>
        </authorList>
    </citation>
    <scope>NUCLEOTIDE SEQUENCE [LARGE SCALE GENOMIC DNA]</scope>
    <source>
        <strain evidence="2 3">DOE0152z</strain>
    </source>
</reference>
<evidence type="ECO:0008006" key="4">
    <source>
        <dbReference type="Google" id="ProtNLM"/>
    </source>
</evidence>
<evidence type="ECO:0000256" key="1">
    <source>
        <dbReference type="SAM" id="MobiDB-lite"/>
    </source>
</evidence>
<sequence>MYDGVVFDMDGTLTQAHIDFADMRARTGIPVGDLFVAMESWEEPERIKQSMDVILEIEAEAAKSVQGKEGLMELLQMLKQSDVKVALVTRNTTSSVAAFFQLIGEEWRSLFSEIRTREFKYVKPDKRLLLDVAEAWQLHPGRLLMVGDSFEDVEVGNAAGTATCLIAGGGNEAPGSNIGPPAGAIPTFSVSSLVELRQFLQDTAPSSSGVQGLDLSSSSSSSSIDSSSLGLLGWSLRSSSESESDDDESAAAAMSWLDPTAPGNPAAGLDFVDYLVEVGALCTASTSFPRMGAAAGGLQACALGGGHRVLHVGCGDGALTKMLASKGLQVIGVDADVSAGIKRGLKCVAFDGAPLAAGSLATVAASLKEPADAVLIYTAAAAAAAAKQGYSSAECLSAAALQEYRGVVKPGSGCVCAEVPLSSGSSAAEVQAQLQAAGYAVDRFEVLPAAGGQQRLRVVGRPQ</sequence>
<dbReference type="PANTHER" id="PTHR43885">
    <property type="entry name" value="HALOACID DEHALOGENASE-LIKE HYDROLASE"/>
    <property type="match status" value="1"/>
</dbReference>
<dbReference type="Pfam" id="PF00702">
    <property type="entry name" value="Hydrolase"/>
    <property type="match status" value="1"/>
</dbReference>
<dbReference type="CDD" id="cd01427">
    <property type="entry name" value="HAD_like"/>
    <property type="match status" value="1"/>
</dbReference>
<proteinExistence type="predicted"/>